<reference evidence="1" key="1">
    <citation type="submission" date="2020-11" db="EMBL/GenBank/DDBJ databases">
        <authorList>
            <consortium name="DOE Joint Genome Institute"/>
            <person name="Ahrendt S."/>
            <person name="Riley R."/>
            <person name="Andreopoulos W."/>
            <person name="Labutti K."/>
            <person name="Pangilinan J."/>
            <person name="Ruiz-Duenas F.J."/>
            <person name="Barrasa J.M."/>
            <person name="Sanchez-Garcia M."/>
            <person name="Camarero S."/>
            <person name="Miyauchi S."/>
            <person name="Serrano A."/>
            <person name="Linde D."/>
            <person name="Babiker R."/>
            <person name="Drula E."/>
            <person name="Ayuso-Fernandez I."/>
            <person name="Pacheco R."/>
            <person name="Padilla G."/>
            <person name="Ferreira P."/>
            <person name="Barriuso J."/>
            <person name="Kellner H."/>
            <person name="Castanera R."/>
            <person name="Alfaro M."/>
            <person name="Ramirez L."/>
            <person name="Pisabarro A.G."/>
            <person name="Kuo A."/>
            <person name="Tritt A."/>
            <person name="Lipzen A."/>
            <person name="He G."/>
            <person name="Yan M."/>
            <person name="Ng V."/>
            <person name="Cullen D."/>
            <person name="Martin F."/>
            <person name="Rosso M.-N."/>
            <person name="Henrissat B."/>
            <person name="Hibbett D."/>
            <person name="Martinez A.T."/>
            <person name="Grigoriev I.V."/>
        </authorList>
    </citation>
    <scope>NUCLEOTIDE SEQUENCE</scope>
    <source>
        <strain evidence="1">AH 40177</strain>
    </source>
</reference>
<dbReference type="EMBL" id="JADNRY010000083">
    <property type="protein sequence ID" value="KAF9066676.1"/>
    <property type="molecule type" value="Genomic_DNA"/>
</dbReference>
<dbReference type="Proteomes" id="UP000772434">
    <property type="component" value="Unassembled WGS sequence"/>
</dbReference>
<protein>
    <submittedName>
        <fullName evidence="1">Uncharacterized protein</fullName>
    </submittedName>
</protein>
<dbReference type="AlphaFoldDB" id="A0A9P5U573"/>
<dbReference type="OrthoDB" id="2686513at2759"/>
<proteinExistence type="predicted"/>
<gene>
    <name evidence="1" type="ORF">BDP27DRAFT_1423578</name>
</gene>
<comment type="caution">
    <text evidence="1">The sequence shown here is derived from an EMBL/GenBank/DDBJ whole genome shotgun (WGS) entry which is preliminary data.</text>
</comment>
<organism evidence="1 2">
    <name type="scientific">Rhodocollybia butyracea</name>
    <dbReference type="NCBI Taxonomy" id="206335"/>
    <lineage>
        <taxon>Eukaryota</taxon>
        <taxon>Fungi</taxon>
        <taxon>Dikarya</taxon>
        <taxon>Basidiomycota</taxon>
        <taxon>Agaricomycotina</taxon>
        <taxon>Agaricomycetes</taxon>
        <taxon>Agaricomycetidae</taxon>
        <taxon>Agaricales</taxon>
        <taxon>Marasmiineae</taxon>
        <taxon>Omphalotaceae</taxon>
        <taxon>Rhodocollybia</taxon>
    </lineage>
</organism>
<sequence>MPFCIIRQQLSPDLVMPLRMNFVPLVGCLSVALTSRMILNLNEAATTGIYTVDHSAISGIAFSPPEDSTDS</sequence>
<evidence type="ECO:0000313" key="1">
    <source>
        <dbReference type="EMBL" id="KAF9066676.1"/>
    </source>
</evidence>
<name>A0A9P5U573_9AGAR</name>
<keyword evidence="2" id="KW-1185">Reference proteome</keyword>
<accession>A0A9P5U573</accession>
<evidence type="ECO:0000313" key="2">
    <source>
        <dbReference type="Proteomes" id="UP000772434"/>
    </source>
</evidence>